<dbReference type="Gene3D" id="2.60.120.10">
    <property type="entry name" value="Jelly Rolls"/>
    <property type="match status" value="1"/>
</dbReference>
<feature type="transmembrane region" description="Helical" evidence="17">
    <location>
        <begin position="210"/>
        <end position="228"/>
    </location>
</feature>
<evidence type="ECO:0000256" key="12">
    <source>
        <dbReference type="ARBA" id="ARBA00023136"/>
    </source>
</evidence>
<feature type="compositionally biased region" description="Polar residues" evidence="16">
    <location>
        <begin position="1137"/>
        <end position="1147"/>
    </location>
</feature>
<evidence type="ECO:0000256" key="4">
    <source>
        <dbReference type="ARBA" id="ARBA00022553"/>
    </source>
</evidence>
<gene>
    <name evidence="20" type="ORF">HOLleu_08481</name>
</gene>
<dbReference type="PROSITE" id="PS50113">
    <property type="entry name" value="PAC"/>
    <property type="match status" value="1"/>
</dbReference>
<evidence type="ECO:0000313" key="21">
    <source>
        <dbReference type="Proteomes" id="UP001152320"/>
    </source>
</evidence>
<evidence type="ECO:0000256" key="3">
    <source>
        <dbReference type="ARBA" id="ARBA00022538"/>
    </source>
</evidence>
<dbReference type="InterPro" id="IPR050818">
    <property type="entry name" value="KCNH_animal-type"/>
</dbReference>
<evidence type="ECO:0000256" key="6">
    <source>
        <dbReference type="ARBA" id="ARBA00022826"/>
    </source>
</evidence>
<dbReference type="InterPro" id="IPR000700">
    <property type="entry name" value="PAS-assoc_C"/>
</dbReference>
<keyword evidence="21" id="KW-1185">Reference proteome</keyword>
<keyword evidence="9" id="KW-0630">Potassium</keyword>
<evidence type="ECO:0000256" key="16">
    <source>
        <dbReference type="SAM" id="MobiDB-lite"/>
    </source>
</evidence>
<dbReference type="AlphaFoldDB" id="A0A9Q1HHU1"/>
<dbReference type="OrthoDB" id="447251at2759"/>
<dbReference type="Pfam" id="PF00520">
    <property type="entry name" value="Ion_trans"/>
    <property type="match status" value="1"/>
</dbReference>
<dbReference type="InterPro" id="IPR001610">
    <property type="entry name" value="PAC"/>
</dbReference>
<evidence type="ECO:0000256" key="17">
    <source>
        <dbReference type="SAM" id="Phobius"/>
    </source>
</evidence>
<protein>
    <submittedName>
        <fullName evidence="20">Potassium voltage-gated channel subfamily H member 1</fullName>
    </submittedName>
</protein>
<evidence type="ECO:0000256" key="5">
    <source>
        <dbReference type="ARBA" id="ARBA00022692"/>
    </source>
</evidence>
<dbReference type="InterPro" id="IPR005821">
    <property type="entry name" value="Ion_trans_dom"/>
</dbReference>
<name>A0A9Q1HHU1_HOLLE</name>
<dbReference type="InterPro" id="IPR000595">
    <property type="entry name" value="cNMP-bd_dom"/>
</dbReference>
<feature type="compositionally biased region" description="Basic and acidic residues" evidence="16">
    <location>
        <begin position="1029"/>
        <end position="1043"/>
    </location>
</feature>
<dbReference type="InterPro" id="IPR035965">
    <property type="entry name" value="PAS-like_dom_sf"/>
</dbReference>
<keyword evidence="8" id="KW-0851">Voltage-gated channel</keyword>
<dbReference type="InterPro" id="IPR003938">
    <property type="entry name" value="K_chnl_volt-dep_EAG/ELK/ERG"/>
</dbReference>
<accession>A0A9Q1HHU1</accession>
<dbReference type="Gene3D" id="1.10.287.70">
    <property type="match status" value="1"/>
</dbReference>
<evidence type="ECO:0000256" key="7">
    <source>
        <dbReference type="ARBA" id="ARBA00022860"/>
    </source>
</evidence>
<dbReference type="FunFam" id="1.10.1200.260:FF:000003">
    <property type="entry name" value="Potassium voltage-gated channel subfamily H member 1"/>
    <property type="match status" value="1"/>
</dbReference>
<feature type="region of interest" description="Disordered" evidence="16">
    <location>
        <begin position="1133"/>
        <end position="1217"/>
    </location>
</feature>
<feature type="compositionally biased region" description="Basic and acidic residues" evidence="16">
    <location>
        <begin position="1186"/>
        <end position="1202"/>
    </location>
</feature>
<keyword evidence="3" id="KW-0633">Potassium transport</keyword>
<evidence type="ECO:0000256" key="11">
    <source>
        <dbReference type="ARBA" id="ARBA00023065"/>
    </source>
</evidence>
<keyword evidence="13" id="KW-0325">Glycoprotein</keyword>
<dbReference type="GO" id="GO:0008076">
    <property type="term" value="C:voltage-gated potassium channel complex"/>
    <property type="evidence" value="ECO:0007669"/>
    <property type="project" value="TreeGrafter"/>
</dbReference>
<evidence type="ECO:0000256" key="1">
    <source>
        <dbReference type="ARBA" id="ARBA00004141"/>
    </source>
</evidence>
<keyword evidence="12 17" id="KW-0472">Membrane</keyword>
<dbReference type="PANTHER" id="PTHR10217:SF435">
    <property type="entry name" value="POTASSIUM VOLTAGE-GATED CHANNEL PROTEIN EAG"/>
    <property type="match status" value="1"/>
</dbReference>
<feature type="coiled-coil region" evidence="15">
    <location>
        <begin position="1062"/>
        <end position="1089"/>
    </location>
</feature>
<dbReference type="NCBIfam" id="TIGR00229">
    <property type="entry name" value="sensory_box"/>
    <property type="match status" value="1"/>
</dbReference>
<feature type="domain" description="PAC" evidence="19">
    <location>
        <begin position="80"/>
        <end position="132"/>
    </location>
</feature>
<dbReference type="Gene3D" id="3.30.450.20">
    <property type="entry name" value="PAS domain"/>
    <property type="match status" value="1"/>
</dbReference>
<comment type="subcellular location">
    <subcellularLocation>
        <location evidence="1">Membrane</location>
        <topology evidence="1">Multi-pass membrane protein</topology>
    </subcellularLocation>
</comment>
<evidence type="ECO:0000256" key="10">
    <source>
        <dbReference type="ARBA" id="ARBA00022989"/>
    </source>
</evidence>
<comment type="caution">
    <text evidence="20">The sequence shown here is derived from an EMBL/GenBank/DDBJ whole genome shotgun (WGS) entry which is preliminary data.</text>
</comment>
<proteinExistence type="predicted"/>
<keyword evidence="11" id="KW-0406">Ion transport</keyword>
<evidence type="ECO:0000256" key="13">
    <source>
        <dbReference type="ARBA" id="ARBA00023180"/>
    </source>
</evidence>
<keyword evidence="10 17" id="KW-1133">Transmembrane helix</keyword>
<feature type="region of interest" description="Disordered" evidence="16">
    <location>
        <begin position="986"/>
        <end position="1056"/>
    </location>
</feature>
<evidence type="ECO:0000256" key="15">
    <source>
        <dbReference type="SAM" id="Coils"/>
    </source>
</evidence>
<dbReference type="PANTHER" id="PTHR10217">
    <property type="entry name" value="VOLTAGE AND LIGAND GATED POTASSIUM CHANNEL"/>
    <property type="match status" value="1"/>
</dbReference>
<dbReference type="Pfam" id="PF13426">
    <property type="entry name" value="PAS_9"/>
    <property type="match status" value="1"/>
</dbReference>
<keyword evidence="2" id="KW-0813">Transport</keyword>
<dbReference type="Gene3D" id="1.10.1200.260">
    <property type="match status" value="1"/>
</dbReference>
<dbReference type="SMART" id="SM00100">
    <property type="entry name" value="cNMP"/>
    <property type="match status" value="1"/>
</dbReference>
<dbReference type="PRINTS" id="PR01464">
    <property type="entry name" value="EAGCHANNEL"/>
</dbReference>
<reference evidence="20" key="1">
    <citation type="submission" date="2021-10" db="EMBL/GenBank/DDBJ databases">
        <title>Tropical sea cucumber genome reveals ecological adaptation and Cuvierian tubules defense mechanism.</title>
        <authorList>
            <person name="Chen T."/>
        </authorList>
    </citation>
    <scope>NUCLEOTIDE SEQUENCE</scope>
    <source>
        <strain evidence="20">Nanhai2018</strain>
        <tissue evidence="20">Muscle</tissue>
    </source>
</reference>
<dbReference type="SUPFAM" id="SSF81324">
    <property type="entry name" value="Voltage-gated potassium channels"/>
    <property type="match status" value="1"/>
</dbReference>
<organism evidence="20 21">
    <name type="scientific">Holothuria leucospilota</name>
    <name type="common">Black long sea cucumber</name>
    <name type="synonym">Mertensiothuria leucospilota</name>
    <dbReference type="NCBI Taxonomy" id="206669"/>
    <lineage>
        <taxon>Eukaryota</taxon>
        <taxon>Metazoa</taxon>
        <taxon>Echinodermata</taxon>
        <taxon>Eleutherozoa</taxon>
        <taxon>Echinozoa</taxon>
        <taxon>Holothuroidea</taxon>
        <taxon>Aspidochirotacea</taxon>
        <taxon>Aspidochirotida</taxon>
        <taxon>Holothuriidae</taxon>
        <taxon>Holothuria</taxon>
    </lineage>
</organism>
<dbReference type="CDD" id="cd00130">
    <property type="entry name" value="PAS"/>
    <property type="match status" value="1"/>
</dbReference>
<dbReference type="FunFam" id="2.60.120.10:FF:000009">
    <property type="entry name" value="Potassium voltage-gated channel subfamily H member 1"/>
    <property type="match status" value="1"/>
</dbReference>
<evidence type="ECO:0000259" key="18">
    <source>
        <dbReference type="PROSITE" id="PS50042"/>
    </source>
</evidence>
<dbReference type="InterPro" id="IPR014710">
    <property type="entry name" value="RmlC-like_jellyroll"/>
</dbReference>
<dbReference type="GO" id="GO:0005516">
    <property type="term" value="F:calmodulin binding"/>
    <property type="evidence" value="ECO:0007669"/>
    <property type="project" value="UniProtKB-KW"/>
</dbReference>
<dbReference type="PROSITE" id="PS50042">
    <property type="entry name" value="CNMP_BINDING_3"/>
    <property type="match status" value="1"/>
</dbReference>
<feature type="domain" description="Cyclic nucleotide-binding" evidence="18">
    <location>
        <begin position="779"/>
        <end position="879"/>
    </location>
</feature>
<dbReference type="CDD" id="cd00038">
    <property type="entry name" value="CAP_ED"/>
    <property type="match status" value="1"/>
</dbReference>
<evidence type="ECO:0000313" key="20">
    <source>
        <dbReference type="EMBL" id="KAJ8045466.1"/>
    </source>
</evidence>
<keyword evidence="6" id="KW-0631">Potassium channel</keyword>
<evidence type="ECO:0000259" key="19">
    <source>
        <dbReference type="PROSITE" id="PS50113"/>
    </source>
</evidence>
<dbReference type="Pfam" id="PF00027">
    <property type="entry name" value="cNMP_binding"/>
    <property type="match status" value="1"/>
</dbReference>
<feature type="compositionally biased region" description="Low complexity" evidence="16">
    <location>
        <begin position="1148"/>
        <end position="1159"/>
    </location>
</feature>
<evidence type="ECO:0000256" key="8">
    <source>
        <dbReference type="ARBA" id="ARBA00022882"/>
    </source>
</evidence>
<dbReference type="InterPro" id="IPR000014">
    <property type="entry name" value="PAS"/>
</dbReference>
<dbReference type="GO" id="GO:0005249">
    <property type="term" value="F:voltage-gated potassium channel activity"/>
    <property type="evidence" value="ECO:0007669"/>
    <property type="project" value="InterPro"/>
</dbReference>
<sequence>MTTGLLDKEISYDYSNFCLSNARVLDYPIVYSSDGFCKMSGFRRADVIHRSSTFNFMFGELTDKDTIKKVEEALEKQSAEQFEILIYKKNKVPMWTLLQVAPIKNEKDKVVLFLCTFKDITALKQPIEDDSAKGMGRFARLARSVTRSRSVFVQVAQHLPNVKAEQTKQTQISQIAHMMSMDAEMLPQYKRETPKTPPHIILHYCTFKTIWDWVILLLTTYTAVAVPFNVAFTDRDSDDYITMVVIDGIVDIVFFVDVILNFHTTFVGPGGEVVSDPKIIRMSYLKTWFIIDLLSCLPYDVINAFQGVTNQNDISRIFSALKVVRLLRLGRVVRKLDHYIEYGLAFLVLLMLTFVLIAHWLACIWYKIGIDNLREEGWLYKLGIDLKMPYHNQTGGPGTGMEYVSALYYTMSSLTSVGFGNISATTSLEKIFTIAMMILGWYVELTVRLGGREFPHMGFLVVKDPVGTPLEPRKKHVPGVLGCNILRHVVGPFHSMDVHGEETNTRVSTEGLEKIAALMREVNVGGKLEESPCLGVVRSLGPKPVLIPARSSVTILGSTRQANKGATFHAIYEPDSNYYDHLPSGLVLYPGFVEVDKSGVIPIQVCNLSEVDVHILPRTPVGTLSPGTAEPRIEIVEAGANEVRFEVVCTVDPTADLFERMQVGELSQSEKQKVGELFHKHLDTFTLLYASIFGNVATIFQQFTSNTARYHDMLHNVREFMKLHQVNNQLTERVVDYVVSRWSITKGIDTEKVLSYCPKDMKADVCVHLNRKVFNEHPAFRLASEGCLRALAISFSMSHSAPGDLLIHGGESIDSLFFVVSGSLEVIQDDEVVAILGKGDVFGEQFWKEPTLGQSAANVKALTYCDLHSIKREDLMDVLLFYTGFANSFARNMVLTYNLRHRFVFRKLSDVQREREQAEKAKNEPPIPANHPVRKMLNKFRKLSDVPEKRPQPENVELAERVSSPKEKIVNKNNETISSLVRSRPNRVPEIKKNPLKGNNPIKKESKWGPFKKNMLHKAESTDSGILRSDQKLDEIGRNDSKENSSSTVSTSSNSSVDHQLLASLMDIKVELKEEIERLGNKMNRLDEQISGIVKLFSQNSTPYNSVVRSETIELPVPSSQQTAAYLVQVKEHTDNTSDSSGLGEQRTSSAASDSSTGSRHGQHGVRIGGSSAILPPPVEIPPHSETIENAKNSDENSHCIDIESPPSPNNDTNLQI</sequence>
<keyword evidence="4" id="KW-0597">Phosphoprotein</keyword>
<keyword evidence="15" id="KW-0175">Coiled coil</keyword>
<keyword evidence="14" id="KW-0407">Ion channel</keyword>
<dbReference type="InterPro" id="IPR018490">
    <property type="entry name" value="cNMP-bd_dom_sf"/>
</dbReference>
<keyword evidence="7" id="KW-0112">Calmodulin-binding</keyword>
<feature type="compositionally biased region" description="Low complexity" evidence="16">
    <location>
        <begin position="1044"/>
        <end position="1056"/>
    </location>
</feature>
<dbReference type="SUPFAM" id="SSF51206">
    <property type="entry name" value="cAMP-binding domain-like"/>
    <property type="match status" value="1"/>
</dbReference>
<dbReference type="Proteomes" id="UP001152320">
    <property type="component" value="Chromosome 3"/>
</dbReference>
<evidence type="ECO:0000256" key="14">
    <source>
        <dbReference type="ARBA" id="ARBA00023303"/>
    </source>
</evidence>
<evidence type="ECO:0000256" key="2">
    <source>
        <dbReference type="ARBA" id="ARBA00022448"/>
    </source>
</evidence>
<keyword evidence="5 17" id="KW-0812">Transmembrane</keyword>
<dbReference type="PRINTS" id="PR01463">
    <property type="entry name" value="EAGCHANLFMLY"/>
</dbReference>
<evidence type="ECO:0000256" key="9">
    <source>
        <dbReference type="ARBA" id="ARBA00022958"/>
    </source>
</evidence>
<dbReference type="EMBL" id="JAIZAY010000003">
    <property type="protein sequence ID" value="KAJ8045466.1"/>
    <property type="molecule type" value="Genomic_DNA"/>
</dbReference>
<dbReference type="InterPro" id="IPR003949">
    <property type="entry name" value="K_chnl_volt-dep_EAG"/>
</dbReference>
<dbReference type="SMART" id="SM00086">
    <property type="entry name" value="PAC"/>
    <property type="match status" value="1"/>
</dbReference>
<dbReference type="SUPFAM" id="SSF55785">
    <property type="entry name" value="PYP-like sensor domain (PAS domain)"/>
    <property type="match status" value="1"/>
</dbReference>
<dbReference type="GO" id="GO:0042391">
    <property type="term" value="P:regulation of membrane potential"/>
    <property type="evidence" value="ECO:0007669"/>
    <property type="project" value="TreeGrafter"/>
</dbReference>
<feature type="transmembrane region" description="Helical" evidence="17">
    <location>
        <begin position="339"/>
        <end position="362"/>
    </location>
</feature>